<keyword evidence="6 7" id="KW-0472">Membrane</keyword>
<proteinExistence type="inferred from homology"/>
<dbReference type="InterPro" id="IPR051447">
    <property type="entry name" value="Lipoprotein-release_system"/>
</dbReference>
<comment type="similarity">
    <text evidence="2">Belongs to the ABC-4 integral membrane protein family. LolC/E subfamily.</text>
</comment>
<feature type="transmembrane region" description="Helical" evidence="7">
    <location>
        <begin position="840"/>
        <end position="864"/>
    </location>
</feature>
<feature type="transmembrane region" description="Helical" evidence="7">
    <location>
        <begin position="750"/>
        <end position="770"/>
    </location>
</feature>
<feature type="transmembrane region" description="Helical" evidence="7">
    <location>
        <begin position="513"/>
        <end position="534"/>
    </location>
</feature>
<feature type="transmembrane region" description="Helical" evidence="7">
    <location>
        <begin position="370"/>
        <end position="394"/>
    </location>
</feature>
<name>A0A841BKX2_9ACTN</name>
<evidence type="ECO:0000313" key="11">
    <source>
        <dbReference type="Proteomes" id="UP000587527"/>
    </source>
</evidence>
<accession>A0A841BKX2</accession>
<feature type="domain" description="ABC3 transporter permease C-terminal" evidence="8">
    <location>
        <begin position="291"/>
        <end position="398"/>
    </location>
</feature>
<evidence type="ECO:0000313" key="10">
    <source>
        <dbReference type="EMBL" id="MBB5867511.1"/>
    </source>
</evidence>
<feature type="domain" description="MacB-like periplasmic core" evidence="9">
    <location>
        <begin position="20"/>
        <end position="211"/>
    </location>
</feature>
<keyword evidence="4 7" id="KW-0812">Transmembrane</keyword>
<dbReference type="PANTHER" id="PTHR30489">
    <property type="entry name" value="LIPOPROTEIN-RELEASING SYSTEM TRANSMEMBRANE PROTEIN LOLE"/>
    <property type="match status" value="1"/>
</dbReference>
<dbReference type="Pfam" id="PF02687">
    <property type="entry name" value="FtsX"/>
    <property type="match status" value="2"/>
</dbReference>
<evidence type="ECO:0000256" key="1">
    <source>
        <dbReference type="ARBA" id="ARBA00004651"/>
    </source>
</evidence>
<dbReference type="GO" id="GO:0098797">
    <property type="term" value="C:plasma membrane protein complex"/>
    <property type="evidence" value="ECO:0007669"/>
    <property type="project" value="TreeGrafter"/>
</dbReference>
<evidence type="ECO:0000259" key="9">
    <source>
        <dbReference type="Pfam" id="PF12704"/>
    </source>
</evidence>
<dbReference type="AlphaFoldDB" id="A0A841BKX2"/>
<feature type="transmembrane region" description="Helical" evidence="7">
    <location>
        <begin position="415"/>
        <end position="432"/>
    </location>
</feature>
<sequence>MTILWLSGLVRRRTGRMGGAVAGVAAAVALLGSLGVFLAASQATMTARATARVAVDWQIQVAPGADPAAVAAAAMAEAGTDTALPVGFVRLPTGLASSHNGARHTTGAAVVLGLPDGYRDRFPGQFRTLDGADGGVLIAQQTAANLHAAPGSTITIARPQLPPFSVTVSGVVDMPQANSLFQVVGGPPGAQPSAPPDNVLLLPATTFRDLTAQLAATHPELLSVQIHIARADLLPAAPAAAYTVETAAAHHLDAVLAGDGQVGDNLAATLDAARKDAAYATVLFVFLGLPGALLAAAVTSIVAATGAARRRRDHALARTRGATTGALLRLVLAEAGLVGFVGGAAGLGAAAGIGRLEFGSASFGATPATAAVWAAAAFGAGLLIAVATVAWPVWSQLRSDTVRAARTTAAAPVRRAHPVWILILAVISFAIWRSTQSTGYALVLAPEGVASISIDYWAFAAPALLWITAGLSAYWLTIWMLTVGAPVLTALLRLITGRLASTATATLTRQRHLIAQTVTVLALTLAFAATTATFNATYRAQAAVDARLTNGADVTVTTTGPADLAAIAGVTHIEPLQHRYAYIGADLQDLYGVRPATIGTTGLQDGWFEGGTAAELMRQLAAQPDGILVAAETVIDYQLQPGDTITLRVNTGGRPVAAAFHYVGIVKEFPTAPSDSFFVANADYLDHAVGAPVTSTALVTTDGTDPAQVAAAVRQRLGAAATVTDIGSATTAIGSSLTAVDLAGLTRIELVLALLLAATASGLLLALTLAERRRTFTLAALLGADRRQLTGFVAAESATVGILALTLGALIATAVTGMLLSVLTGVFDPPPDQPTVAWRYLAAVVATMVASLALATAITVRASARPDPAHIRRP</sequence>
<feature type="transmembrane region" description="Helical" evidence="7">
    <location>
        <begin position="791"/>
        <end position="820"/>
    </location>
</feature>
<dbReference type="EMBL" id="JACHMN010000001">
    <property type="protein sequence ID" value="MBB5867511.1"/>
    <property type="molecule type" value="Genomic_DNA"/>
</dbReference>
<evidence type="ECO:0000259" key="8">
    <source>
        <dbReference type="Pfam" id="PF02687"/>
    </source>
</evidence>
<dbReference type="RefSeq" id="WP_184832331.1">
    <property type="nucleotide sequence ID" value="NZ_JACHMN010000001.1"/>
</dbReference>
<comment type="subcellular location">
    <subcellularLocation>
        <location evidence="1">Cell membrane</location>
        <topology evidence="1">Multi-pass membrane protein</topology>
    </subcellularLocation>
</comment>
<feature type="transmembrane region" description="Helical" evidence="7">
    <location>
        <begin position="463"/>
        <end position="492"/>
    </location>
</feature>
<evidence type="ECO:0000256" key="2">
    <source>
        <dbReference type="ARBA" id="ARBA00005236"/>
    </source>
</evidence>
<dbReference type="Pfam" id="PF12704">
    <property type="entry name" value="MacB_PCD"/>
    <property type="match status" value="1"/>
</dbReference>
<keyword evidence="5 7" id="KW-1133">Transmembrane helix</keyword>
<dbReference type="GO" id="GO:0044874">
    <property type="term" value="P:lipoprotein localization to outer membrane"/>
    <property type="evidence" value="ECO:0007669"/>
    <property type="project" value="TreeGrafter"/>
</dbReference>
<evidence type="ECO:0000256" key="6">
    <source>
        <dbReference type="ARBA" id="ARBA00023136"/>
    </source>
</evidence>
<protein>
    <submittedName>
        <fullName evidence="10">Putative ABC transport system permease protein</fullName>
    </submittedName>
</protein>
<gene>
    <name evidence="10" type="ORF">F4553_000890</name>
</gene>
<dbReference type="PANTHER" id="PTHR30489:SF0">
    <property type="entry name" value="LIPOPROTEIN-RELEASING SYSTEM TRANSMEMBRANE PROTEIN LOLE"/>
    <property type="match status" value="1"/>
</dbReference>
<evidence type="ECO:0000256" key="7">
    <source>
        <dbReference type="SAM" id="Phobius"/>
    </source>
</evidence>
<evidence type="ECO:0000256" key="3">
    <source>
        <dbReference type="ARBA" id="ARBA00022475"/>
    </source>
</evidence>
<comment type="caution">
    <text evidence="10">The sequence shown here is derived from an EMBL/GenBank/DDBJ whole genome shotgun (WGS) entry which is preliminary data.</text>
</comment>
<feature type="transmembrane region" description="Helical" evidence="7">
    <location>
        <begin position="278"/>
        <end position="305"/>
    </location>
</feature>
<dbReference type="InterPro" id="IPR025857">
    <property type="entry name" value="MacB_PCD"/>
</dbReference>
<dbReference type="Proteomes" id="UP000587527">
    <property type="component" value="Unassembled WGS sequence"/>
</dbReference>
<reference evidence="10 11" key="1">
    <citation type="submission" date="2020-08" db="EMBL/GenBank/DDBJ databases">
        <title>Sequencing the genomes of 1000 actinobacteria strains.</title>
        <authorList>
            <person name="Klenk H.-P."/>
        </authorList>
    </citation>
    <scope>NUCLEOTIDE SEQUENCE [LARGE SCALE GENOMIC DNA]</scope>
    <source>
        <strain evidence="10 11">DSM 45362</strain>
    </source>
</reference>
<organism evidence="10 11">
    <name type="scientific">Allocatelliglobosispora scoriae</name>
    <dbReference type="NCBI Taxonomy" id="643052"/>
    <lineage>
        <taxon>Bacteria</taxon>
        <taxon>Bacillati</taxon>
        <taxon>Actinomycetota</taxon>
        <taxon>Actinomycetes</taxon>
        <taxon>Micromonosporales</taxon>
        <taxon>Micromonosporaceae</taxon>
        <taxon>Allocatelliglobosispora</taxon>
    </lineage>
</organism>
<feature type="transmembrane region" description="Helical" evidence="7">
    <location>
        <begin position="326"/>
        <end position="350"/>
    </location>
</feature>
<evidence type="ECO:0000256" key="4">
    <source>
        <dbReference type="ARBA" id="ARBA00022692"/>
    </source>
</evidence>
<keyword evidence="11" id="KW-1185">Reference proteome</keyword>
<dbReference type="InterPro" id="IPR003838">
    <property type="entry name" value="ABC3_permease_C"/>
</dbReference>
<evidence type="ECO:0000256" key="5">
    <source>
        <dbReference type="ARBA" id="ARBA00022989"/>
    </source>
</evidence>
<keyword evidence="3" id="KW-1003">Cell membrane</keyword>
<feature type="domain" description="ABC3 transporter permease C-terminal" evidence="8">
    <location>
        <begin position="750"/>
        <end position="864"/>
    </location>
</feature>